<protein>
    <recommendedName>
        <fullName evidence="13">Histone H2B</fullName>
    </recommendedName>
</protein>
<dbReference type="PRINTS" id="PR00621">
    <property type="entry name" value="HISTONEH2B"/>
</dbReference>
<keyword evidence="7" id="KW-1017">Isopeptide bond</keyword>
<dbReference type="InterPro" id="IPR000558">
    <property type="entry name" value="Histone_H2B"/>
</dbReference>
<dbReference type="SUPFAM" id="SSF47113">
    <property type="entry name" value="Histone-fold"/>
    <property type="match status" value="1"/>
</dbReference>
<keyword evidence="9" id="KW-0007">Acetylation</keyword>
<evidence type="ECO:0000313" key="17">
    <source>
        <dbReference type="EMBL" id="KAH3660136.1"/>
    </source>
</evidence>
<dbReference type="GO" id="GO:0000786">
    <property type="term" value="C:nucleosome"/>
    <property type="evidence" value="ECO:0007669"/>
    <property type="project" value="UniProtKB-KW"/>
</dbReference>
<evidence type="ECO:0000259" key="16">
    <source>
        <dbReference type="Pfam" id="PF02582"/>
    </source>
</evidence>
<dbReference type="GO" id="GO:0003677">
    <property type="term" value="F:DNA binding"/>
    <property type="evidence" value="ECO:0007669"/>
    <property type="project" value="UniProtKB-KW"/>
</dbReference>
<dbReference type="PANTHER" id="PTHR16255:SF15">
    <property type="entry name" value="SPORULATION PROTEIN RMD1"/>
    <property type="match status" value="1"/>
</dbReference>
<evidence type="ECO:0000256" key="11">
    <source>
        <dbReference type="ARBA" id="ARBA00023242"/>
    </source>
</evidence>
<dbReference type="Pfam" id="PF00125">
    <property type="entry name" value="Histone"/>
    <property type="match status" value="1"/>
</dbReference>
<evidence type="ECO:0000256" key="13">
    <source>
        <dbReference type="RuleBase" id="RU000451"/>
    </source>
</evidence>
<dbReference type="InterPro" id="IPR051624">
    <property type="entry name" value="RMD1/Sad1-interacting"/>
</dbReference>
<evidence type="ECO:0000256" key="1">
    <source>
        <dbReference type="ARBA" id="ARBA00002001"/>
    </source>
</evidence>
<evidence type="ECO:0000256" key="2">
    <source>
        <dbReference type="ARBA" id="ARBA00004123"/>
    </source>
</evidence>
<dbReference type="Gene3D" id="1.10.20.10">
    <property type="entry name" value="Histone, subunit A"/>
    <property type="match status" value="1"/>
</dbReference>
<organism evidence="17 18">
    <name type="scientific">Ogataea philodendri</name>
    <dbReference type="NCBI Taxonomy" id="1378263"/>
    <lineage>
        <taxon>Eukaryota</taxon>
        <taxon>Fungi</taxon>
        <taxon>Dikarya</taxon>
        <taxon>Ascomycota</taxon>
        <taxon>Saccharomycotina</taxon>
        <taxon>Pichiomycetes</taxon>
        <taxon>Pichiales</taxon>
        <taxon>Pichiaceae</taxon>
        <taxon>Ogataea</taxon>
    </lineage>
</organism>
<dbReference type="Proteomes" id="UP000769157">
    <property type="component" value="Unassembled WGS sequence"/>
</dbReference>
<evidence type="ECO:0000256" key="8">
    <source>
        <dbReference type="ARBA" id="ARBA00022843"/>
    </source>
</evidence>
<dbReference type="GO" id="GO:0030527">
    <property type="term" value="F:structural constituent of chromatin"/>
    <property type="evidence" value="ECO:0007669"/>
    <property type="project" value="InterPro"/>
</dbReference>
<dbReference type="CDD" id="cd22910">
    <property type="entry name" value="HFD_H2B"/>
    <property type="match status" value="1"/>
</dbReference>
<dbReference type="GO" id="GO:0046982">
    <property type="term" value="F:protein heterodimerization activity"/>
    <property type="evidence" value="ECO:0007669"/>
    <property type="project" value="InterPro"/>
</dbReference>
<dbReference type="InterPro" id="IPR007125">
    <property type="entry name" value="H2A/H2B/H3"/>
</dbReference>
<evidence type="ECO:0000256" key="9">
    <source>
        <dbReference type="ARBA" id="ARBA00022990"/>
    </source>
</evidence>
<name>A0A9P8SZ83_9ASCO</name>
<keyword evidence="11 13" id="KW-0539">Nucleus</keyword>
<dbReference type="SUPFAM" id="SSF47954">
    <property type="entry name" value="Cyclin-like"/>
    <property type="match status" value="1"/>
</dbReference>
<gene>
    <name evidence="17" type="ORF">OGAPHI_007341</name>
</gene>
<keyword evidence="10 13" id="KW-0238">DNA-binding</keyword>
<evidence type="ECO:0000256" key="10">
    <source>
        <dbReference type="ARBA" id="ARBA00023125"/>
    </source>
</evidence>
<keyword evidence="8" id="KW-0832">Ubl conjugation</keyword>
<feature type="compositionally biased region" description="Basic and acidic residues" evidence="14">
    <location>
        <begin position="614"/>
        <end position="625"/>
    </location>
</feature>
<evidence type="ECO:0000256" key="5">
    <source>
        <dbReference type="ARBA" id="ARBA00008306"/>
    </source>
</evidence>
<feature type="region of interest" description="Disordered" evidence="14">
    <location>
        <begin position="1"/>
        <end position="55"/>
    </location>
</feature>
<keyword evidence="18" id="KW-1185">Reference proteome</keyword>
<comment type="subcellular location">
    <subcellularLocation>
        <location evidence="3">Chromosome</location>
    </subcellularLocation>
    <subcellularLocation>
        <location evidence="2 13">Nucleus</location>
    </subcellularLocation>
</comment>
<dbReference type="GO" id="GO:0005634">
    <property type="term" value="C:nucleus"/>
    <property type="evidence" value="ECO:0007669"/>
    <property type="project" value="UniProtKB-SubCell"/>
</dbReference>
<dbReference type="GeneID" id="70239305"/>
<dbReference type="OrthoDB" id="18302at2759"/>
<dbReference type="InterPro" id="IPR036915">
    <property type="entry name" value="Cyclin-like_sf"/>
</dbReference>
<comment type="subunit">
    <text evidence="13">The nucleosome is a histone octamer containing two molecules each of H2A, H2B, H3 and H4 assembled in one H3-H4 heterotetramer and two H2A-H2B heterodimers. The octamer wraps approximately 147 bp of DNA.</text>
</comment>
<comment type="function">
    <text evidence="1">Core component of nucleosome. Nucleosomes wrap and compact DNA into chromatin, limiting DNA accessibility to the cellular machineries which require DNA as a template. Histones thereby play a central role in transcription regulation, DNA repair, DNA replication and chromosomal stability. DNA accessibility is regulated via a complex set of post-translational modifications of histones, also called histone code, and nucleosome remodeling.</text>
</comment>
<feature type="domain" description="Core Histone H2A/H2B/H3" evidence="15">
    <location>
        <begin position="630"/>
        <end position="710"/>
    </location>
</feature>
<evidence type="ECO:0000313" key="18">
    <source>
        <dbReference type="Proteomes" id="UP000769157"/>
    </source>
</evidence>
<dbReference type="GO" id="GO:0005739">
    <property type="term" value="C:mitochondrion"/>
    <property type="evidence" value="ECO:0007669"/>
    <property type="project" value="UniProtKB-ARBA"/>
</dbReference>
<feature type="region of interest" description="Disordered" evidence="14">
    <location>
        <begin position="614"/>
        <end position="641"/>
    </location>
</feature>
<evidence type="ECO:0000256" key="6">
    <source>
        <dbReference type="ARBA" id="ARBA00022454"/>
    </source>
</evidence>
<evidence type="ECO:0000256" key="12">
    <source>
        <dbReference type="ARBA" id="ARBA00023269"/>
    </source>
</evidence>
<dbReference type="InterPro" id="IPR055333">
    <property type="entry name" value="HISTONE_H2B_site"/>
</dbReference>
<feature type="domain" description="DUF155" evidence="16">
    <location>
        <begin position="194"/>
        <end position="366"/>
    </location>
</feature>
<reference evidence="17" key="1">
    <citation type="journal article" date="2021" name="Open Biol.">
        <title>Shared evolutionary footprints suggest mitochondrial oxidative damage underlies multiple complex I losses in fungi.</title>
        <authorList>
            <person name="Schikora-Tamarit M.A."/>
            <person name="Marcet-Houben M."/>
            <person name="Nosek J."/>
            <person name="Gabaldon T."/>
        </authorList>
    </citation>
    <scope>NUCLEOTIDE SEQUENCE</scope>
    <source>
        <strain evidence="17">CBS6075</strain>
    </source>
</reference>
<sequence>MSASERTALLSDNPYGSMAGETSPRPASNLGEGPKPKNVAKELGPNIVPQRTSRTSQKLKLLPDQLDYTSIDSSVDKSYSLQKITDRPARKDAERLGKKHRSLLPRVTAYCTAGSYKMRDLIRWLKDRKRIHGTMPKLFDECIYTPFAYKDWRSNSSSSGKRPDFGDKSSVATETIRLDDEGGEIDVGKHSTDVFIFEYGVVVLWGFNEREENAFLVDLAKFENEKLADEDVQAEEFNYYITHSYQPRIYNDFITLRDDSNYMLKLSISYAISQSVKISLFEELVDNTIEDTQDIPQQIAQTGKVEMTREEIMKSIGELFILRININLHGSVLDSPELMWSEPQLEPIYQATRGYMEINQRVALLNQRLEVISDLLQMLKEQLGHSNDEYLEFIVIMLIGAEVIVSIINIIVDVVGQRLWQLLWKQVGVNVWQDTTLGDGDRTQELVKLLIVSDSQQQVSWNNSGLLVVSGSVTSQLQDFSSQVLQNSSQVDWSTGTNSLSVVTLSEQSVDSTNWESQTSLRRSGDRSLICGTCFTTFTTGHFDNLKRWKHGTGALSCIYVGEHAWSEKLVPRFTRALCLETNHPQLYNNGAFALFVLLVLTLFLKMAPKAEKKPASKAPAEKKPAGKKTAASSDAKKRTKARKETYSSYIYKVLKQTHPDTGISQKAMSIMNSFVNDIFERIASEASKLAAYNKKSTISAREIQTAVRLILPGELAKHAVSEGTRSVTKYTSATSA</sequence>
<dbReference type="InterPro" id="IPR003734">
    <property type="entry name" value="DUF155"/>
</dbReference>
<dbReference type="SMART" id="SM00427">
    <property type="entry name" value="H2B"/>
    <property type="match status" value="1"/>
</dbReference>
<dbReference type="PANTHER" id="PTHR16255">
    <property type="entry name" value="REQUIRED FOR MEIOTIC NUCLEAR DIVISION PROTEIN 1 HOMOLOG"/>
    <property type="match status" value="1"/>
</dbReference>
<dbReference type="RefSeq" id="XP_046057847.1">
    <property type="nucleotide sequence ID" value="XM_046208727.1"/>
</dbReference>
<comment type="similarity">
    <text evidence="5">Belongs to the RMD1/sif2 family.</text>
</comment>
<dbReference type="FunFam" id="1.10.20.10:FF:000014">
    <property type="entry name" value="Histone H2B"/>
    <property type="match status" value="1"/>
</dbReference>
<comment type="similarity">
    <text evidence="4 13">Belongs to the histone H2B family.</text>
</comment>
<evidence type="ECO:0000256" key="14">
    <source>
        <dbReference type="SAM" id="MobiDB-lite"/>
    </source>
</evidence>
<proteinExistence type="inferred from homology"/>
<dbReference type="AlphaFoldDB" id="A0A9P8SZ83"/>
<keyword evidence="6 13" id="KW-0158">Chromosome</keyword>
<comment type="caution">
    <text evidence="17">The sequence shown here is derived from an EMBL/GenBank/DDBJ whole genome shotgun (WGS) entry which is preliminary data.</text>
</comment>
<accession>A0A9P8SZ83</accession>
<dbReference type="Pfam" id="PF02582">
    <property type="entry name" value="DUF155"/>
    <property type="match status" value="1"/>
</dbReference>
<evidence type="ECO:0000256" key="4">
    <source>
        <dbReference type="ARBA" id="ARBA00006846"/>
    </source>
</evidence>
<dbReference type="EMBL" id="JAEUBE010000511">
    <property type="protein sequence ID" value="KAH3660136.1"/>
    <property type="molecule type" value="Genomic_DNA"/>
</dbReference>
<dbReference type="InterPro" id="IPR009072">
    <property type="entry name" value="Histone-fold"/>
</dbReference>
<dbReference type="PROSITE" id="PS00357">
    <property type="entry name" value="HISTONE_H2B"/>
    <property type="match status" value="1"/>
</dbReference>
<reference evidence="17" key="2">
    <citation type="submission" date="2021-01" db="EMBL/GenBank/DDBJ databases">
        <authorList>
            <person name="Schikora-Tamarit M.A."/>
        </authorList>
    </citation>
    <scope>NUCLEOTIDE SEQUENCE</scope>
    <source>
        <strain evidence="17">CBS6075</strain>
    </source>
</reference>
<evidence type="ECO:0000256" key="7">
    <source>
        <dbReference type="ARBA" id="ARBA00022499"/>
    </source>
</evidence>
<keyword evidence="12 13" id="KW-0544">Nucleosome core</keyword>
<evidence type="ECO:0000256" key="3">
    <source>
        <dbReference type="ARBA" id="ARBA00004286"/>
    </source>
</evidence>
<evidence type="ECO:0000259" key="15">
    <source>
        <dbReference type="Pfam" id="PF00125"/>
    </source>
</evidence>